<keyword evidence="3" id="KW-0812">Transmembrane</keyword>
<evidence type="ECO:0000256" key="10">
    <source>
        <dbReference type="ARBA" id="ARBA00023180"/>
    </source>
</evidence>
<dbReference type="GO" id="GO:0048240">
    <property type="term" value="P:sperm capacitation"/>
    <property type="evidence" value="ECO:0007669"/>
    <property type="project" value="TreeGrafter"/>
</dbReference>
<keyword evidence="11" id="KW-0966">Cell projection</keyword>
<evidence type="ECO:0000256" key="13">
    <source>
        <dbReference type="SAM" id="MobiDB-lite"/>
    </source>
</evidence>
<dbReference type="Pfam" id="PF22850">
    <property type="entry name" value="CATSPERD-E_C"/>
    <property type="match status" value="1"/>
</dbReference>
<dbReference type="STRING" id="400682.A0A1X7V5D6"/>
<dbReference type="PANTHER" id="PTHR33722:SF4">
    <property type="entry name" value="CATION CHANNEL SPERM-ASSOCIATED PROTEIN SUBUNIT EPSILON-LIKE"/>
    <property type="match status" value="1"/>
</dbReference>
<evidence type="ECO:0000259" key="14">
    <source>
        <dbReference type="Pfam" id="PF22850"/>
    </source>
</evidence>
<keyword evidence="4" id="KW-0732">Signal</keyword>
<dbReference type="InterPro" id="IPR028751">
    <property type="entry name" value="CATSPERD/E"/>
</dbReference>
<feature type="domain" description="CATSPERD/E C-terminal" evidence="14">
    <location>
        <begin position="324"/>
        <end position="480"/>
    </location>
</feature>
<evidence type="ECO:0000256" key="2">
    <source>
        <dbReference type="ARBA" id="ARBA00022475"/>
    </source>
</evidence>
<comment type="similarity">
    <text evidence="1">Belongs to the CATSPERD family.</text>
</comment>
<evidence type="ECO:0000256" key="7">
    <source>
        <dbReference type="ARBA" id="ARBA00023069"/>
    </source>
</evidence>
<evidence type="ECO:0000313" key="15">
    <source>
        <dbReference type="EnsemblMetazoa" id="Aqu2.1.35228_001"/>
    </source>
</evidence>
<dbReference type="OrthoDB" id="5968869at2759"/>
<organism evidence="15">
    <name type="scientific">Amphimedon queenslandica</name>
    <name type="common">Sponge</name>
    <dbReference type="NCBI Taxonomy" id="400682"/>
    <lineage>
        <taxon>Eukaryota</taxon>
        <taxon>Metazoa</taxon>
        <taxon>Porifera</taxon>
        <taxon>Demospongiae</taxon>
        <taxon>Heteroscleromorpha</taxon>
        <taxon>Haplosclerida</taxon>
        <taxon>Niphatidae</taxon>
        <taxon>Amphimedon</taxon>
    </lineage>
</organism>
<keyword evidence="9" id="KW-1015">Disulfide bond</keyword>
<evidence type="ECO:0000256" key="1">
    <source>
        <dbReference type="ARBA" id="ARBA00010246"/>
    </source>
</evidence>
<dbReference type="InParanoid" id="A0A1X7V5D6"/>
<dbReference type="InterPro" id="IPR053814">
    <property type="entry name" value="CATSPERD/E_C"/>
</dbReference>
<dbReference type="SUPFAM" id="SSF110296">
    <property type="entry name" value="Oligoxyloglucan reducing end-specific cellobiohydrolase"/>
    <property type="match status" value="1"/>
</dbReference>
<evidence type="ECO:0000256" key="5">
    <source>
        <dbReference type="ARBA" id="ARBA00022846"/>
    </source>
</evidence>
<dbReference type="EnsemblMetazoa" id="Aqu2.1.35228_001">
    <property type="protein sequence ID" value="Aqu2.1.35228_001"/>
    <property type="gene ID" value="Aqu2.1.35228"/>
</dbReference>
<evidence type="ECO:0000256" key="11">
    <source>
        <dbReference type="ARBA" id="ARBA00023273"/>
    </source>
</evidence>
<feature type="compositionally biased region" description="Basic and acidic residues" evidence="13">
    <location>
        <begin position="541"/>
        <end position="554"/>
    </location>
</feature>
<evidence type="ECO:0000256" key="6">
    <source>
        <dbReference type="ARBA" id="ARBA00022989"/>
    </source>
</evidence>
<keyword evidence="10" id="KW-0325">Glycoprotein</keyword>
<dbReference type="AlphaFoldDB" id="A0A1X7V5D6"/>
<keyword evidence="6" id="KW-1133">Transmembrane helix</keyword>
<evidence type="ECO:0000256" key="3">
    <source>
        <dbReference type="ARBA" id="ARBA00022692"/>
    </source>
</evidence>
<evidence type="ECO:0000256" key="8">
    <source>
        <dbReference type="ARBA" id="ARBA00023136"/>
    </source>
</evidence>
<dbReference type="GO" id="GO:0030317">
    <property type="term" value="P:flagellated sperm motility"/>
    <property type="evidence" value="ECO:0007669"/>
    <property type="project" value="TreeGrafter"/>
</dbReference>
<feature type="region of interest" description="Disordered" evidence="13">
    <location>
        <begin position="517"/>
        <end position="568"/>
    </location>
</feature>
<keyword evidence="8" id="KW-0472">Membrane</keyword>
<dbReference type="PANTHER" id="PTHR33722">
    <property type="entry name" value="CATION CHANNEL SPERM-ASSOCIATED PROTEIN SUBUNIT DELTA-RELATED"/>
    <property type="match status" value="1"/>
</dbReference>
<feature type="region of interest" description="Disordered" evidence="13">
    <location>
        <begin position="589"/>
        <end position="612"/>
    </location>
</feature>
<keyword evidence="2" id="KW-1003">Cell membrane</keyword>
<keyword evidence="7" id="KW-0969">Cilium</keyword>
<comment type="subcellular location">
    <subcellularLocation>
        <location evidence="12">Cell projection</location>
        <location evidence="12">Cilium</location>
        <location evidence="12">Flagellum membrane</location>
        <topology evidence="12">Single-pass type I membrane protein</topology>
    </subcellularLocation>
</comment>
<sequence>MASHPPFHQIFWEFQLSGLVGDIYSYPLTIDDSAASLLDCIVKSTSFVISLPKYFIDSLITVHNQMATLLNDTGNGLQLFRDTAAPSVAIAIQGNINIMTQDGFRAYSVFEVNGYTGSIKDIVYTSTGIVLLIDQEIIALMNESTSIHSPSGLTSSILENNVFHITGRGRDIIYDNYDIVIAWSHTVMLLYVSIDGGKSFSNVTIPISRDNITIQSLQVHPVKDEALMFYTANNNVSFSNVRAINKDIQSTEEQTALQGSVKRNMSITVTANNSTGYTVMKLSPVTHSLTCDELAEENVEIFVACPPERHIRITRGTTCTESEDYTYTIPSDHYDSEMKGRTNLKGLQDKVVRYNVRQWGCPIRVLHNENYKPVLFLYDGSTLNERVGVDFVVREIHGRTDFSYTATADDVGCRRAPQTWQEILANAEDPYKAWTPQNYQNCFEGSGSLSSSSAKLPYQILNSSNGGSYIQWGTRNGVYRLLYTGNLLFKRQTSKTISSSKTAEMAVFNVPSIVISKENESGDDDPPEPLITISSSNKKVGVHETSNEEKKEESPNQQSVEHSEHRRPSLKRVSDVLFLAKEWKMKVKDKQERRESLKTKDDTAKEHQVEHEPVPISSALPKETLDEIVEEALSIVIETRQKYKHHLGSNHPLTIKAMKKANDICAQQQKEPMYDIKE</sequence>
<keyword evidence="5" id="KW-0282">Flagellum</keyword>
<name>A0A1X7V5D6_AMPQE</name>
<proteinExistence type="inferred from homology"/>
<protein>
    <recommendedName>
        <fullName evidence="14">CATSPERD/E C-terminal domain-containing protein</fullName>
    </recommendedName>
</protein>
<dbReference type="GO" id="GO:0097228">
    <property type="term" value="C:sperm principal piece"/>
    <property type="evidence" value="ECO:0007669"/>
    <property type="project" value="TreeGrafter"/>
</dbReference>
<reference evidence="15" key="1">
    <citation type="submission" date="2017-05" db="UniProtKB">
        <authorList>
            <consortium name="EnsemblMetazoa"/>
        </authorList>
    </citation>
    <scope>IDENTIFICATION</scope>
</reference>
<dbReference type="GO" id="GO:0036128">
    <property type="term" value="C:CatSper complex"/>
    <property type="evidence" value="ECO:0007669"/>
    <property type="project" value="InterPro"/>
</dbReference>
<evidence type="ECO:0000256" key="12">
    <source>
        <dbReference type="ARBA" id="ARBA00037793"/>
    </source>
</evidence>
<accession>A0A1X7V5D6</accession>
<evidence type="ECO:0000256" key="4">
    <source>
        <dbReference type="ARBA" id="ARBA00022729"/>
    </source>
</evidence>
<evidence type="ECO:0000256" key="9">
    <source>
        <dbReference type="ARBA" id="ARBA00023157"/>
    </source>
</evidence>